<dbReference type="Proteomes" id="UP000005801">
    <property type="component" value="Unassembled WGS sequence"/>
</dbReference>
<evidence type="ECO:0000313" key="3">
    <source>
        <dbReference type="Proteomes" id="UP000005801"/>
    </source>
</evidence>
<comment type="caution">
    <text evidence="2">The sequence shown here is derived from an EMBL/GenBank/DDBJ whole genome shotgun (WGS) entry which is preliminary data.</text>
</comment>
<sequence>MRVLERLGIHGLAPGLLVALCACPRPEAGEDGSSGAGSDEVSEDADTDEGPSPSGPLLDHEAWEDLPLAEDPLPTHQPETVECTVAGWYVENGRTEIDTNFCNYLALRQPLLADVAPGDPLVLEFFYFDLVAPEPASAHIAVLLGGQILWEQTIDIPMDEDGSGAFAAADFLTLEFDAPVGAQAGAELSFHLHNHGQNTWTFSDLRHAP</sequence>
<reference evidence="2 3" key="1">
    <citation type="submission" date="2007-06" db="EMBL/GenBank/DDBJ databases">
        <authorList>
            <person name="Shimkets L."/>
            <person name="Ferriera S."/>
            <person name="Johnson J."/>
            <person name="Kravitz S."/>
            <person name="Beeson K."/>
            <person name="Sutton G."/>
            <person name="Rogers Y.-H."/>
            <person name="Friedman R."/>
            <person name="Frazier M."/>
            <person name="Venter J.C."/>
        </authorList>
    </citation>
    <scope>NUCLEOTIDE SEQUENCE [LARGE SCALE GENOMIC DNA]</scope>
    <source>
        <strain evidence="2 3">SIR-1</strain>
    </source>
</reference>
<dbReference type="STRING" id="391625.PPSIR1_34642"/>
<accession>A6GJZ3</accession>
<keyword evidence="3" id="KW-1185">Reference proteome</keyword>
<dbReference type="OrthoDB" id="5519048at2"/>
<gene>
    <name evidence="2" type="ORF">PPSIR1_34642</name>
</gene>
<evidence type="ECO:0000313" key="2">
    <source>
        <dbReference type="EMBL" id="EDM73814.1"/>
    </source>
</evidence>
<dbReference type="PROSITE" id="PS51257">
    <property type="entry name" value="PROKAR_LIPOPROTEIN"/>
    <property type="match status" value="1"/>
</dbReference>
<dbReference type="eggNOG" id="ENOG50328SI">
    <property type="taxonomic scope" value="Bacteria"/>
</dbReference>
<proteinExistence type="predicted"/>
<feature type="region of interest" description="Disordered" evidence="1">
    <location>
        <begin position="28"/>
        <end position="59"/>
    </location>
</feature>
<dbReference type="AlphaFoldDB" id="A6GJZ3"/>
<feature type="compositionally biased region" description="Acidic residues" evidence="1">
    <location>
        <begin position="40"/>
        <end position="49"/>
    </location>
</feature>
<name>A6GJZ3_9BACT</name>
<evidence type="ECO:0000256" key="1">
    <source>
        <dbReference type="SAM" id="MobiDB-lite"/>
    </source>
</evidence>
<dbReference type="EMBL" id="ABCS01000173">
    <property type="protein sequence ID" value="EDM73814.1"/>
    <property type="molecule type" value="Genomic_DNA"/>
</dbReference>
<dbReference type="RefSeq" id="WP_006977029.1">
    <property type="nucleotide sequence ID" value="NZ_ABCS01000173.1"/>
</dbReference>
<protein>
    <recommendedName>
        <fullName evidence="4">Lipoprotein</fullName>
    </recommendedName>
</protein>
<evidence type="ECO:0008006" key="4">
    <source>
        <dbReference type="Google" id="ProtNLM"/>
    </source>
</evidence>
<organism evidence="2 3">
    <name type="scientific">Plesiocystis pacifica SIR-1</name>
    <dbReference type="NCBI Taxonomy" id="391625"/>
    <lineage>
        <taxon>Bacteria</taxon>
        <taxon>Pseudomonadati</taxon>
        <taxon>Myxococcota</taxon>
        <taxon>Polyangia</taxon>
        <taxon>Nannocystales</taxon>
        <taxon>Nannocystaceae</taxon>
        <taxon>Plesiocystis</taxon>
    </lineage>
</organism>